<dbReference type="GO" id="GO:0005506">
    <property type="term" value="F:iron ion binding"/>
    <property type="evidence" value="ECO:0007669"/>
    <property type="project" value="InterPro"/>
</dbReference>
<dbReference type="PRINTS" id="PR00465">
    <property type="entry name" value="EP450IV"/>
</dbReference>
<dbReference type="GO" id="GO:0016705">
    <property type="term" value="F:oxidoreductase activity, acting on paired donors, with incorporation or reduction of molecular oxygen"/>
    <property type="evidence" value="ECO:0007669"/>
    <property type="project" value="InterPro"/>
</dbReference>
<dbReference type="EMBL" id="ML977583">
    <property type="protein sequence ID" value="KAF2001465.1"/>
    <property type="molecule type" value="Genomic_DNA"/>
</dbReference>
<keyword evidence="5 6" id="KW-0349">Heme</keyword>
<dbReference type="AlphaFoldDB" id="A0A6A5WQV3"/>
<comment type="cofactor">
    <cofactor evidence="1 5">
        <name>heme</name>
        <dbReference type="ChEBI" id="CHEBI:30413"/>
    </cofactor>
</comment>
<protein>
    <submittedName>
        <fullName evidence="7">Putative cytochrome P450</fullName>
    </submittedName>
</protein>
<dbReference type="PANTHER" id="PTHR24305">
    <property type="entry name" value="CYTOCHROME P450"/>
    <property type="match status" value="1"/>
</dbReference>
<evidence type="ECO:0000256" key="4">
    <source>
        <dbReference type="ARBA" id="ARBA00023004"/>
    </source>
</evidence>
<dbReference type="Proteomes" id="UP000799779">
    <property type="component" value="Unassembled WGS sequence"/>
</dbReference>
<dbReference type="GO" id="GO:0004497">
    <property type="term" value="F:monooxygenase activity"/>
    <property type="evidence" value="ECO:0007669"/>
    <property type="project" value="UniProtKB-KW"/>
</dbReference>
<dbReference type="InterPro" id="IPR002403">
    <property type="entry name" value="Cyt_P450_E_grp-IV"/>
</dbReference>
<organism evidence="7 8">
    <name type="scientific">Amniculicola lignicola CBS 123094</name>
    <dbReference type="NCBI Taxonomy" id="1392246"/>
    <lineage>
        <taxon>Eukaryota</taxon>
        <taxon>Fungi</taxon>
        <taxon>Dikarya</taxon>
        <taxon>Ascomycota</taxon>
        <taxon>Pezizomycotina</taxon>
        <taxon>Dothideomycetes</taxon>
        <taxon>Pleosporomycetidae</taxon>
        <taxon>Pleosporales</taxon>
        <taxon>Amniculicolaceae</taxon>
        <taxon>Amniculicola</taxon>
    </lineage>
</organism>
<dbReference type="InterPro" id="IPR001128">
    <property type="entry name" value="Cyt_P450"/>
</dbReference>
<dbReference type="CDD" id="cd11070">
    <property type="entry name" value="CYP56-like"/>
    <property type="match status" value="1"/>
</dbReference>
<keyword evidence="3 5" id="KW-0479">Metal-binding</keyword>
<keyword evidence="6" id="KW-0560">Oxidoreductase</keyword>
<gene>
    <name evidence="7" type="ORF">P154DRAFT_170824</name>
</gene>
<evidence type="ECO:0000256" key="3">
    <source>
        <dbReference type="ARBA" id="ARBA00022723"/>
    </source>
</evidence>
<evidence type="ECO:0000256" key="6">
    <source>
        <dbReference type="RuleBase" id="RU000461"/>
    </source>
</evidence>
<dbReference type="PANTHER" id="PTHR24305:SF223">
    <property type="entry name" value="CYTOCHROME P450-DIT2"/>
    <property type="match status" value="1"/>
</dbReference>
<evidence type="ECO:0000256" key="1">
    <source>
        <dbReference type="ARBA" id="ARBA00001971"/>
    </source>
</evidence>
<proteinExistence type="inferred from homology"/>
<dbReference type="InterPro" id="IPR036396">
    <property type="entry name" value="Cyt_P450_sf"/>
</dbReference>
<evidence type="ECO:0000256" key="2">
    <source>
        <dbReference type="ARBA" id="ARBA00010617"/>
    </source>
</evidence>
<accession>A0A6A5WQV3</accession>
<dbReference type="OrthoDB" id="1470350at2759"/>
<sequence length="506" mass="57590">MGSSLAFIALAIAGALLLLFLFVASLLLPPSNFPKNIPTIPFYYTLLPLFKDGDQSELYRQYLKKPLERYGAVKIFFGGRWNILVRKPSYIAEVFKHEDIYAKSGNQIKIPHSVLAEYTGENIISGHGGNWKLYTSIIKPVLQYEQDPTLIWRNARLLKKMLLVGVQSAPSGVVVYGLLQRYTLANLSDVLYESSFESMRKYDTPLHHLQLKIKPIIFNPIFLNFPFLDHFNFRTRQIGRQLVRNFRSTLRNEVVKGHDHICDPKSANLGCRLLGANNQGILTDKQLGDNLVSTFLAGHENPQLGLLSLMFLLGSHTDIQDRLRHEINSVNLGVEEDGIEPAYSAIHDLPYLTSVIYESLRMYPPISQLINRCTSTNTVLSGDIAIPKGTYIGYNAYSTNRDVDFWGVDADDFKPSRWGNTMEEVSQLYRKANAKGAFISFHGGRRACLGYRFAMQQLRITMVELLRGIKWEVDESWDRRMTPAGPLYPRNLRIRIQELKDQVLIG</sequence>
<evidence type="ECO:0000256" key="5">
    <source>
        <dbReference type="PIRSR" id="PIRSR602403-1"/>
    </source>
</evidence>
<dbReference type="Gene3D" id="1.10.630.10">
    <property type="entry name" value="Cytochrome P450"/>
    <property type="match status" value="1"/>
</dbReference>
<dbReference type="PRINTS" id="PR00385">
    <property type="entry name" value="P450"/>
</dbReference>
<name>A0A6A5WQV3_9PLEO</name>
<feature type="binding site" description="axial binding residue" evidence="5">
    <location>
        <position position="448"/>
    </location>
    <ligand>
        <name>heme</name>
        <dbReference type="ChEBI" id="CHEBI:30413"/>
    </ligand>
    <ligandPart>
        <name>Fe</name>
        <dbReference type="ChEBI" id="CHEBI:18248"/>
    </ligandPart>
</feature>
<evidence type="ECO:0000313" key="7">
    <source>
        <dbReference type="EMBL" id="KAF2001465.1"/>
    </source>
</evidence>
<dbReference type="Pfam" id="PF00067">
    <property type="entry name" value="p450"/>
    <property type="match status" value="1"/>
</dbReference>
<keyword evidence="6" id="KW-0503">Monooxygenase</keyword>
<dbReference type="InterPro" id="IPR017972">
    <property type="entry name" value="Cyt_P450_CS"/>
</dbReference>
<keyword evidence="8" id="KW-1185">Reference proteome</keyword>
<dbReference type="SUPFAM" id="SSF48264">
    <property type="entry name" value="Cytochrome P450"/>
    <property type="match status" value="1"/>
</dbReference>
<comment type="similarity">
    <text evidence="2 6">Belongs to the cytochrome P450 family.</text>
</comment>
<dbReference type="PROSITE" id="PS00086">
    <property type="entry name" value="CYTOCHROME_P450"/>
    <property type="match status" value="1"/>
</dbReference>
<evidence type="ECO:0000313" key="8">
    <source>
        <dbReference type="Proteomes" id="UP000799779"/>
    </source>
</evidence>
<dbReference type="InterPro" id="IPR050121">
    <property type="entry name" value="Cytochrome_P450_monoxygenase"/>
</dbReference>
<keyword evidence="4 5" id="KW-0408">Iron</keyword>
<dbReference type="GO" id="GO:0020037">
    <property type="term" value="F:heme binding"/>
    <property type="evidence" value="ECO:0007669"/>
    <property type="project" value="InterPro"/>
</dbReference>
<reference evidence="7" key="1">
    <citation type="journal article" date="2020" name="Stud. Mycol.">
        <title>101 Dothideomycetes genomes: a test case for predicting lifestyles and emergence of pathogens.</title>
        <authorList>
            <person name="Haridas S."/>
            <person name="Albert R."/>
            <person name="Binder M."/>
            <person name="Bloem J."/>
            <person name="Labutti K."/>
            <person name="Salamov A."/>
            <person name="Andreopoulos B."/>
            <person name="Baker S."/>
            <person name="Barry K."/>
            <person name="Bills G."/>
            <person name="Bluhm B."/>
            <person name="Cannon C."/>
            <person name="Castanera R."/>
            <person name="Culley D."/>
            <person name="Daum C."/>
            <person name="Ezra D."/>
            <person name="Gonzalez J."/>
            <person name="Henrissat B."/>
            <person name="Kuo A."/>
            <person name="Liang C."/>
            <person name="Lipzen A."/>
            <person name="Lutzoni F."/>
            <person name="Magnuson J."/>
            <person name="Mondo S."/>
            <person name="Nolan M."/>
            <person name="Ohm R."/>
            <person name="Pangilinan J."/>
            <person name="Park H.-J."/>
            <person name="Ramirez L."/>
            <person name="Alfaro M."/>
            <person name="Sun H."/>
            <person name="Tritt A."/>
            <person name="Yoshinaga Y."/>
            <person name="Zwiers L.-H."/>
            <person name="Turgeon B."/>
            <person name="Goodwin S."/>
            <person name="Spatafora J."/>
            <person name="Crous P."/>
            <person name="Grigoriev I."/>
        </authorList>
    </citation>
    <scope>NUCLEOTIDE SEQUENCE</scope>
    <source>
        <strain evidence="7">CBS 123094</strain>
    </source>
</reference>